<keyword evidence="3" id="KW-1185">Reference proteome</keyword>
<comment type="caution">
    <text evidence="2">The sequence shown here is derived from an EMBL/GenBank/DDBJ whole genome shotgun (WGS) entry which is preliminary data.</text>
</comment>
<sequence length="166" mass="19260">MPQTPYFREKVVAETVRQLGNWNIETHQNGGVTSSQGGFDFNVKGQRTIRAPDVAFTSKQTDRNLSAIQGWTFQGQPFTPMFVVEVDCIKSESDFQAFDDRFRNELFAPGTSVKLGFLISIGKNNNNQDIQNIHSWRRYENNTVHHYEHGWRDMNTKILSFIYFMK</sequence>
<feature type="domain" description="Putative restriction endonuclease" evidence="1">
    <location>
        <begin position="1"/>
        <end position="149"/>
    </location>
</feature>
<proteinExistence type="predicted"/>
<dbReference type="EMBL" id="QKYT01000130">
    <property type="protein sequence ID" value="RIA92277.1"/>
    <property type="molecule type" value="Genomic_DNA"/>
</dbReference>
<gene>
    <name evidence="2" type="ORF">C1645_765391</name>
</gene>
<name>A0A397T7Q5_9GLOM</name>
<protein>
    <recommendedName>
        <fullName evidence="1">Putative restriction endonuclease domain-containing protein</fullName>
    </recommendedName>
</protein>
<evidence type="ECO:0000259" key="1">
    <source>
        <dbReference type="Pfam" id="PF05685"/>
    </source>
</evidence>
<dbReference type="CDD" id="cd06260">
    <property type="entry name" value="DUF820-like"/>
    <property type="match status" value="1"/>
</dbReference>
<dbReference type="InterPro" id="IPR012296">
    <property type="entry name" value="Nuclease_put_TT1808"/>
</dbReference>
<dbReference type="Gene3D" id="3.90.1570.10">
    <property type="entry name" value="tt1808, chain A"/>
    <property type="match status" value="1"/>
</dbReference>
<reference evidence="2 3" key="1">
    <citation type="submission" date="2018-06" db="EMBL/GenBank/DDBJ databases">
        <title>Comparative genomics reveals the genomic features of Rhizophagus irregularis, R. cerebriforme, R. diaphanum and Gigaspora rosea, and their symbiotic lifestyle signature.</title>
        <authorList>
            <person name="Morin E."/>
            <person name="San Clemente H."/>
            <person name="Chen E.C.H."/>
            <person name="De La Providencia I."/>
            <person name="Hainaut M."/>
            <person name="Kuo A."/>
            <person name="Kohler A."/>
            <person name="Murat C."/>
            <person name="Tang N."/>
            <person name="Roy S."/>
            <person name="Loubradou J."/>
            <person name="Henrissat B."/>
            <person name="Grigoriev I.V."/>
            <person name="Corradi N."/>
            <person name="Roux C."/>
            <person name="Martin F.M."/>
        </authorList>
    </citation>
    <scope>NUCLEOTIDE SEQUENCE [LARGE SCALE GENOMIC DNA]</scope>
    <source>
        <strain evidence="2 3">DAOM 227022</strain>
    </source>
</reference>
<organism evidence="2 3">
    <name type="scientific">Glomus cerebriforme</name>
    <dbReference type="NCBI Taxonomy" id="658196"/>
    <lineage>
        <taxon>Eukaryota</taxon>
        <taxon>Fungi</taxon>
        <taxon>Fungi incertae sedis</taxon>
        <taxon>Mucoromycota</taxon>
        <taxon>Glomeromycotina</taxon>
        <taxon>Glomeromycetes</taxon>
        <taxon>Glomerales</taxon>
        <taxon>Glomeraceae</taxon>
        <taxon>Glomus</taxon>
    </lineage>
</organism>
<evidence type="ECO:0000313" key="3">
    <source>
        <dbReference type="Proteomes" id="UP000265703"/>
    </source>
</evidence>
<dbReference type="InterPro" id="IPR008538">
    <property type="entry name" value="Uma2"/>
</dbReference>
<accession>A0A397T7Q5</accession>
<dbReference type="Pfam" id="PF05685">
    <property type="entry name" value="Uma2"/>
    <property type="match status" value="1"/>
</dbReference>
<evidence type="ECO:0000313" key="2">
    <source>
        <dbReference type="EMBL" id="RIA92277.1"/>
    </source>
</evidence>
<dbReference type="AlphaFoldDB" id="A0A397T7Q5"/>
<dbReference type="Proteomes" id="UP000265703">
    <property type="component" value="Unassembled WGS sequence"/>
</dbReference>
<dbReference type="OrthoDB" id="88517at2759"/>